<evidence type="ECO:0000313" key="2">
    <source>
        <dbReference type="EMBL" id="GJE86511.1"/>
    </source>
</evidence>
<comment type="caution">
    <text evidence="2">The sequence shown here is derived from an EMBL/GenBank/DDBJ whole genome shotgun (WGS) entry which is preliminary data.</text>
</comment>
<gene>
    <name evidence="2" type="ORF">PsYK624_025910</name>
</gene>
<evidence type="ECO:0008006" key="4">
    <source>
        <dbReference type="Google" id="ProtNLM"/>
    </source>
</evidence>
<dbReference type="Proteomes" id="UP000703269">
    <property type="component" value="Unassembled WGS sequence"/>
</dbReference>
<dbReference type="Gene3D" id="3.80.10.10">
    <property type="entry name" value="Ribonuclease Inhibitor"/>
    <property type="match status" value="1"/>
</dbReference>
<dbReference type="AlphaFoldDB" id="A0A9P3G1G8"/>
<dbReference type="SUPFAM" id="SSF52058">
    <property type="entry name" value="L domain-like"/>
    <property type="match status" value="1"/>
</dbReference>
<protein>
    <recommendedName>
        <fullName evidence="4">F-box domain-containing protein</fullName>
    </recommendedName>
</protein>
<evidence type="ECO:0000256" key="1">
    <source>
        <dbReference type="SAM" id="Coils"/>
    </source>
</evidence>
<dbReference type="OrthoDB" id="2884925at2759"/>
<name>A0A9P3G1G8_9APHY</name>
<organism evidence="2 3">
    <name type="scientific">Phanerochaete sordida</name>
    <dbReference type="NCBI Taxonomy" id="48140"/>
    <lineage>
        <taxon>Eukaryota</taxon>
        <taxon>Fungi</taxon>
        <taxon>Dikarya</taxon>
        <taxon>Basidiomycota</taxon>
        <taxon>Agaricomycotina</taxon>
        <taxon>Agaricomycetes</taxon>
        <taxon>Polyporales</taxon>
        <taxon>Phanerochaetaceae</taxon>
        <taxon>Phanerochaete</taxon>
    </lineage>
</organism>
<evidence type="ECO:0000313" key="3">
    <source>
        <dbReference type="Proteomes" id="UP000703269"/>
    </source>
</evidence>
<proteinExistence type="predicted"/>
<feature type="coiled-coil region" evidence="1">
    <location>
        <begin position="10"/>
        <end position="44"/>
    </location>
</feature>
<reference evidence="2 3" key="1">
    <citation type="submission" date="2021-08" db="EMBL/GenBank/DDBJ databases">
        <title>Draft Genome Sequence of Phanerochaete sordida strain YK-624.</title>
        <authorList>
            <person name="Mori T."/>
            <person name="Dohra H."/>
            <person name="Suzuki T."/>
            <person name="Kawagishi H."/>
            <person name="Hirai H."/>
        </authorList>
    </citation>
    <scope>NUCLEOTIDE SEQUENCE [LARGE SCALE GENOMIC DNA]</scope>
    <source>
        <strain evidence="2 3">YK-624</strain>
    </source>
</reference>
<dbReference type="InterPro" id="IPR032675">
    <property type="entry name" value="LRR_dom_sf"/>
</dbReference>
<accession>A0A9P3G1G8</accession>
<sequence length="468" mass="52989">MGFKAYKRRVEELDAQGALLQRRIEDLTAELESARHAYSENRRERAASTPLHALPDDVLKLVFDEAYDHDPYDDEYEFHILTMTHVSRRLRQIALSLPHLWRYIDIGPPTPFLELVLSRTGSLPLYITCYNKYQPDRDGLSIMARQHILATRYVEQLGLLLRGYSHRIAHMSILGHVSQPFLSILPVLRRHTLPICEFLQLATNPDALRINIPQLLPQCPQLDALWITAIPTSFVRRTFECLMRLSISEIKVSRNDLREAARACPNLTWLDLADVRLTGGDSGPVRFPHLEKLRLGQVKAPEAYLDLLDMPALSSLVIWSLKLSSRNVAGADPGPLRPFTNVRNLALCHVLVPAALPYDGNILQYAPNATTLQLDDSAPESARESFTEYFLKAEPPPLPALKTLFVTEAERGGQNILRVVEHRARHELPLKEVQFGKDSMGEVDGELLQTLKRHVDVTTTTDFEVGQD</sequence>
<keyword evidence="3" id="KW-1185">Reference proteome</keyword>
<keyword evidence="1" id="KW-0175">Coiled coil</keyword>
<dbReference type="EMBL" id="BPQB01000004">
    <property type="protein sequence ID" value="GJE86511.1"/>
    <property type="molecule type" value="Genomic_DNA"/>
</dbReference>